<reference evidence="14 15" key="1">
    <citation type="submission" date="2019-02" db="EMBL/GenBank/DDBJ databases">
        <title>Genomic Encyclopedia of Type Strains, Phase IV (KMG-IV): sequencing the most valuable type-strain genomes for metagenomic binning, comparative biology and taxonomic classification.</title>
        <authorList>
            <person name="Goeker M."/>
        </authorList>
    </citation>
    <scope>NUCLEOTIDE SEQUENCE [LARGE SCALE GENOMIC DNA]</scope>
    <source>
        <strain evidence="14 15">DSM 21056</strain>
    </source>
</reference>
<evidence type="ECO:0000313" key="14">
    <source>
        <dbReference type="EMBL" id="RZU99007.1"/>
    </source>
</evidence>
<evidence type="ECO:0000256" key="1">
    <source>
        <dbReference type="ARBA" id="ARBA00004442"/>
    </source>
</evidence>
<dbReference type="Pfam" id="PF17243">
    <property type="entry name" value="POTRA_TamA_1"/>
    <property type="match status" value="1"/>
</dbReference>
<dbReference type="Gene3D" id="2.40.160.50">
    <property type="entry name" value="membrane protein fhac: a member of the omp85/tpsb transporter family"/>
    <property type="match status" value="1"/>
</dbReference>
<evidence type="ECO:0000256" key="2">
    <source>
        <dbReference type="ARBA" id="ARBA00010248"/>
    </source>
</evidence>
<keyword evidence="4" id="KW-1134">Transmembrane beta strand</keyword>
<feature type="domain" description="TamA POTRA" evidence="13">
    <location>
        <begin position="34"/>
        <end position="108"/>
    </location>
</feature>
<evidence type="ECO:0000256" key="3">
    <source>
        <dbReference type="ARBA" id="ARBA00015419"/>
    </source>
</evidence>
<evidence type="ECO:0000256" key="11">
    <source>
        <dbReference type="SAM" id="SignalP"/>
    </source>
</evidence>
<evidence type="ECO:0000259" key="13">
    <source>
        <dbReference type="Pfam" id="PF17243"/>
    </source>
</evidence>
<evidence type="ECO:0000256" key="9">
    <source>
        <dbReference type="ARBA" id="ARBA00033063"/>
    </source>
</evidence>
<dbReference type="InterPro" id="IPR039910">
    <property type="entry name" value="D15-like"/>
</dbReference>
<organism evidence="14 15">
    <name type="scientific">Spiribacter vilamensis</name>
    <dbReference type="NCBI Taxonomy" id="531306"/>
    <lineage>
        <taxon>Bacteria</taxon>
        <taxon>Pseudomonadati</taxon>
        <taxon>Pseudomonadota</taxon>
        <taxon>Gammaproteobacteria</taxon>
        <taxon>Chromatiales</taxon>
        <taxon>Ectothiorhodospiraceae</taxon>
        <taxon>Spiribacter</taxon>
    </lineage>
</organism>
<name>A0A4Q8D187_9GAMM</name>
<proteinExistence type="inferred from homology"/>
<comment type="similarity">
    <text evidence="2">Belongs to the TamA family.</text>
</comment>
<dbReference type="AlphaFoldDB" id="A0A4Q8D187"/>
<dbReference type="Proteomes" id="UP000292298">
    <property type="component" value="Unassembled WGS sequence"/>
</dbReference>
<dbReference type="GO" id="GO:0009279">
    <property type="term" value="C:cell outer membrane"/>
    <property type="evidence" value="ECO:0007669"/>
    <property type="project" value="UniProtKB-SubCell"/>
</dbReference>
<comment type="subcellular location">
    <subcellularLocation>
        <location evidence="1">Cell outer membrane</location>
    </subcellularLocation>
</comment>
<evidence type="ECO:0000256" key="5">
    <source>
        <dbReference type="ARBA" id="ARBA00022692"/>
    </source>
</evidence>
<evidence type="ECO:0000256" key="7">
    <source>
        <dbReference type="ARBA" id="ARBA00023136"/>
    </source>
</evidence>
<keyword evidence="6 11" id="KW-0732">Signal</keyword>
<gene>
    <name evidence="14" type="ORF">EV698_1283</name>
</gene>
<keyword evidence="5" id="KW-0812">Transmembrane</keyword>
<protein>
    <recommendedName>
        <fullName evidence="3">Translocation and assembly module subunit TamA</fullName>
    </recommendedName>
    <alternativeName>
        <fullName evidence="9">Autotransporter assembly factor TamA</fullName>
    </alternativeName>
</protein>
<keyword evidence="15" id="KW-1185">Reference proteome</keyword>
<dbReference type="GO" id="GO:0009306">
    <property type="term" value="P:protein secretion"/>
    <property type="evidence" value="ECO:0007669"/>
    <property type="project" value="TreeGrafter"/>
</dbReference>
<dbReference type="Gene3D" id="3.10.20.310">
    <property type="entry name" value="membrane protein fhac"/>
    <property type="match status" value="3"/>
</dbReference>
<evidence type="ECO:0000256" key="10">
    <source>
        <dbReference type="ARBA" id="ARBA00093548"/>
    </source>
</evidence>
<dbReference type="PANTHER" id="PTHR12815:SF47">
    <property type="entry name" value="TRANSLOCATION AND ASSEMBLY MODULE SUBUNIT TAMA"/>
    <property type="match status" value="1"/>
</dbReference>
<sequence>MSQTARRFSSRVRTSGTALTVLMLATASASAAIELSLTGADGQLADNIRAHIDTEVVVDSELAGRFYREQVIEQVQNAAEALGYYQAEADVALRREDDDWALSIAVTPGPRVEVRDVALDVTGEGADDPRLERIRRILPLQSGAALNHADYEASKRALSNEALQRGFFDYRFTTARLAVNAEAGWADATLTMDSGPRYELGEVTFSSTPFRREFLERLVPFRPGTPYTADAVADFNQRLFESGYFEDAVVETQRDAGSGKRIPVRAEVTTGERNSVTTGLGYSTDEGPRLRFGYERHYVNNRGHRFNTELRLSSARQGLNARYEIPLADPVNDELSVTTAWQNEDIEDSRSERYSVRVGRRQTFTSGWTRTQSLRVLSERFTAGLDSGRSRLVLPGIRFSRTRSRGGVDPDWGDNQRYSLEIARQELLSDVDIARLQLGSTWLRNLREVHRFELGAELGGVATSDFNEVPTSLRFFAGGDQSVRGFAYRSLGPKDASGDVTGGRYLTTASAEYSYALTGNWRLATFVDAGDAYEEIDAFDPEVGTGFGVRWSSPVGPLRLDFAWGVSREDVPFRVHFSIGPPF</sequence>
<dbReference type="PANTHER" id="PTHR12815">
    <property type="entry name" value="SORTING AND ASSEMBLY MACHINERY SAMM50 PROTEIN FAMILY MEMBER"/>
    <property type="match status" value="1"/>
</dbReference>
<feature type="domain" description="Bacterial surface antigen (D15)" evidence="12">
    <location>
        <begin position="257"/>
        <end position="581"/>
    </location>
</feature>
<feature type="signal peptide" evidence="11">
    <location>
        <begin position="1"/>
        <end position="31"/>
    </location>
</feature>
<keyword evidence="7" id="KW-0472">Membrane</keyword>
<dbReference type="RefSeq" id="WP_130503272.1">
    <property type="nucleotide sequence ID" value="NZ_SHLI01000001.1"/>
</dbReference>
<dbReference type="InterPro" id="IPR000184">
    <property type="entry name" value="Bac_surfAg_D15"/>
</dbReference>
<dbReference type="EMBL" id="SHLI01000001">
    <property type="protein sequence ID" value="RZU99007.1"/>
    <property type="molecule type" value="Genomic_DNA"/>
</dbReference>
<dbReference type="GO" id="GO:0097347">
    <property type="term" value="C:TAM protein secretion complex"/>
    <property type="evidence" value="ECO:0007669"/>
    <property type="project" value="TreeGrafter"/>
</dbReference>
<evidence type="ECO:0000313" key="15">
    <source>
        <dbReference type="Proteomes" id="UP000292298"/>
    </source>
</evidence>
<evidence type="ECO:0000259" key="12">
    <source>
        <dbReference type="Pfam" id="PF01103"/>
    </source>
</evidence>
<dbReference type="InterPro" id="IPR035243">
    <property type="entry name" value="TamA_POTRA_Dom_1"/>
</dbReference>
<dbReference type="OrthoDB" id="9769707at2"/>
<keyword evidence="8" id="KW-0998">Cell outer membrane</keyword>
<comment type="caution">
    <text evidence="14">The sequence shown here is derived from an EMBL/GenBank/DDBJ whole genome shotgun (WGS) entry which is preliminary data.</text>
</comment>
<accession>A0A4Q8D187</accession>
<evidence type="ECO:0000256" key="4">
    <source>
        <dbReference type="ARBA" id="ARBA00022452"/>
    </source>
</evidence>
<evidence type="ECO:0000256" key="8">
    <source>
        <dbReference type="ARBA" id="ARBA00023237"/>
    </source>
</evidence>
<evidence type="ECO:0000256" key="6">
    <source>
        <dbReference type="ARBA" id="ARBA00022729"/>
    </source>
</evidence>
<feature type="chain" id="PRO_5020998442" description="Translocation and assembly module subunit TamA" evidence="11">
    <location>
        <begin position="32"/>
        <end position="583"/>
    </location>
</feature>
<comment type="subunit">
    <text evidence="10">Interacts with TamB to form the translocation and assembly module (TAM).</text>
</comment>
<dbReference type="Pfam" id="PF01103">
    <property type="entry name" value="Omp85"/>
    <property type="match status" value="1"/>
</dbReference>